<name>A0A7C4W077_9BACT</name>
<comment type="caution">
    <text evidence="2">The sequence shown here is derived from an EMBL/GenBank/DDBJ whole genome shotgun (WGS) entry which is preliminary data.</text>
</comment>
<gene>
    <name evidence="2" type="ORF">ENS29_17175</name>
</gene>
<protein>
    <recommendedName>
        <fullName evidence="1">Pyruvate kinase C-terminal domain-containing protein</fullName>
    </recommendedName>
</protein>
<dbReference type="Gene3D" id="3.40.1380.20">
    <property type="entry name" value="Pyruvate kinase, C-terminal domain"/>
    <property type="match status" value="1"/>
</dbReference>
<feature type="domain" description="Pyruvate kinase C-terminal" evidence="1">
    <location>
        <begin position="81"/>
        <end position="185"/>
    </location>
</feature>
<dbReference type="Pfam" id="PF02887">
    <property type="entry name" value="PK_C"/>
    <property type="match status" value="1"/>
</dbReference>
<dbReference type="AlphaFoldDB" id="A0A7C4W077"/>
<proteinExistence type="predicted"/>
<evidence type="ECO:0000313" key="2">
    <source>
        <dbReference type="EMBL" id="HGU34554.1"/>
    </source>
</evidence>
<dbReference type="InterPro" id="IPR015795">
    <property type="entry name" value="Pyrv_Knase_C"/>
</dbReference>
<dbReference type="InterPro" id="IPR036918">
    <property type="entry name" value="Pyrv_Knase_C_sf"/>
</dbReference>
<sequence>MRIQQILALPKKLYRDGKQPDGRSIGRRRGCRVHAGLYPATRCSTNELFVAGDFLATHEDHCHTWPRFGQARCHQWHGRRRAARDVLAKAVVTFTKCGRIPMVLSDERPRSPALALTTESATHAWLVALYWGVVPRLIPMMGLLSKLVSVAEQSLIETGLAHSGDVVVYVFGNETSPDAANSVKVA</sequence>
<dbReference type="SUPFAM" id="SSF52935">
    <property type="entry name" value="PK C-terminal domain-like"/>
    <property type="match status" value="1"/>
</dbReference>
<evidence type="ECO:0000259" key="1">
    <source>
        <dbReference type="Pfam" id="PF02887"/>
    </source>
</evidence>
<dbReference type="EMBL" id="DSUH01000389">
    <property type="protein sequence ID" value="HGU34554.1"/>
    <property type="molecule type" value="Genomic_DNA"/>
</dbReference>
<organism evidence="2">
    <name type="scientific">Desulfatirhabdium butyrativorans</name>
    <dbReference type="NCBI Taxonomy" id="340467"/>
    <lineage>
        <taxon>Bacteria</taxon>
        <taxon>Pseudomonadati</taxon>
        <taxon>Thermodesulfobacteriota</taxon>
        <taxon>Desulfobacteria</taxon>
        <taxon>Desulfobacterales</taxon>
        <taxon>Desulfatirhabdiaceae</taxon>
        <taxon>Desulfatirhabdium</taxon>
    </lineage>
</organism>
<accession>A0A7C4W077</accession>
<reference evidence="2" key="1">
    <citation type="journal article" date="2020" name="mSystems">
        <title>Genome- and Community-Level Interaction Insights into Carbon Utilization and Element Cycling Functions of Hydrothermarchaeota in Hydrothermal Sediment.</title>
        <authorList>
            <person name="Zhou Z."/>
            <person name="Liu Y."/>
            <person name="Xu W."/>
            <person name="Pan J."/>
            <person name="Luo Z.H."/>
            <person name="Li M."/>
        </authorList>
    </citation>
    <scope>NUCLEOTIDE SEQUENCE [LARGE SCALE GENOMIC DNA]</scope>
    <source>
        <strain evidence="2">SpSt-477</strain>
    </source>
</reference>